<dbReference type="Proteomes" id="UP000015480">
    <property type="component" value="Plasmid pAMI4"/>
</dbReference>
<dbReference type="SUPFAM" id="SSF53300">
    <property type="entry name" value="vWA-like"/>
    <property type="match status" value="1"/>
</dbReference>
<feature type="domain" description="VWFA" evidence="5">
    <location>
        <begin position="35"/>
        <end position="222"/>
    </location>
</feature>
<evidence type="ECO:0000259" key="5">
    <source>
        <dbReference type="PROSITE" id="PS50234"/>
    </source>
</evidence>
<evidence type="ECO:0000256" key="3">
    <source>
        <dbReference type="ARBA" id="ARBA00022729"/>
    </source>
</evidence>
<evidence type="ECO:0000256" key="1">
    <source>
        <dbReference type="ARBA" id="ARBA00004613"/>
    </source>
</evidence>
<sequence length="371" mass="40704">MSRHLIRTALGLGLFLTPLAAFAEGQQTQKGERIEVAFVLDTTGSMVDLIEGAKQKIWSITNTMLDVNPDADIRLALVAYRDRGDDYVLRTHDMSGDVQDIYAKLRRFSADGGGDTPESVNEALDEAVRNLDWTKGEKVRRIIFLVGDAPPHMDYDNAPRYAEVIAQARKKGITLNTVQAGDDGETRQYWQEMARLGGGRYIAIPQDGGQIRQIPTPFDAEILKVQDKIDQTILPYGSQVEQAEVRAKVADRKTASAEVQADNSSFYSKKSVKKEAVTGGNDMVSAVVNGDVALDKIPEADLAPELQKIPAPERKAYLDGVIAERAKLEAEMDGLVQKRDAFIASESSKTAASDSFDSSVKELLKEQIATE</sequence>
<keyword evidence="3 4" id="KW-0732">Signal</keyword>
<proteinExistence type="predicted"/>
<name>S5YZR3_PARAH</name>
<dbReference type="InterPro" id="IPR002035">
    <property type="entry name" value="VWF_A"/>
</dbReference>
<dbReference type="OrthoDB" id="9805121at2"/>
<dbReference type="PANTHER" id="PTHR47763:SF1">
    <property type="entry name" value="DUF659 DOMAIN-CONTAINING PROTEIN"/>
    <property type="match status" value="1"/>
</dbReference>
<reference evidence="6 7" key="1">
    <citation type="journal article" date="2014" name="BMC Genomics">
        <title>Architecture and functions of a multipartite genome of the methylotrophic bacterium Paracoccus aminophilus JCM 7686, containing primary and secondary chromids.</title>
        <authorList>
            <person name="Dziewit L."/>
            <person name="Czarnecki J."/>
            <person name="Wibberg D."/>
            <person name="Radlinska M."/>
            <person name="Mrozek P."/>
            <person name="Szymczak M."/>
            <person name="Schluter A."/>
            <person name="Puhler A."/>
            <person name="Bartosik D."/>
        </authorList>
    </citation>
    <scope>NUCLEOTIDE SEQUENCE [LARGE SCALE GENOMIC DNA]</scope>
    <source>
        <strain evidence="6">JCM 7686</strain>
        <plasmid evidence="7">Plasmid pAMI4</plasmid>
    </source>
</reference>
<keyword evidence="2" id="KW-0964">Secreted</keyword>
<dbReference type="PROSITE" id="PS50234">
    <property type="entry name" value="VWFA"/>
    <property type="match status" value="1"/>
</dbReference>
<dbReference type="InterPro" id="IPR036465">
    <property type="entry name" value="vWFA_dom_sf"/>
</dbReference>
<dbReference type="RefSeq" id="WP_020952186.1">
    <property type="nucleotide sequence ID" value="NC_022049.1"/>
</dbReference>
<dbReference type="CDD" id="cd00198">
    <property type="entry name" value="vWFA"/>
    <property type="match status" value="1"/>
</dbReference>
<protein>
    <submittedName>
        <fullName evidence="6">von Willebrand factor</fullName>
    </submittedName>
</protein>
<dbReference type="EMBL" id="CP006652">
    <property type="protein sequence ID" value="AGT10701.1"/>
    <property type="molecule type" value="Genomic_DNA"/>
</dbReference>
<dbReference type="Gene3D" id="3.40.50.410">
    <property type="entry name" value="von Willebrand factor, type A domain"/>
    <property type="match status" value="1"/>
</dbReference>
<dbReference type="GO" id="GO:0004674">
    <property type="term" value="F:protein serine/threonine kinase activity"/>
    <property type="evidence" value="ECO:0007669"/>
    <property type="project" value="TreeGrafter"/>
</dbReference>
<evidence type="ECO:0000256" key="2">
    <source>
        <dbReference type="ARBA" id="ARBA00022525"/>
    </source>
</evidence>
<dbReference type="SMART" id="SM00327">
    <property type="entry name" value="VWA"/>
    <property type="match status" value="1"/>
</dbReference>
<dbReference type="InterPro" id="IPR056861">
    <property type="entry name" value="HMCN1-like_VWA"/>
</dbReference>
<dbReference type="AlphaFoldDB" id="S5YZR3"/>
<dbReference type="KEGG" id="pami:JCM7686_pAMI4p010"/>
<accession>S5YZR3</accession>
<keyword evidence="7" id="KW-1185">Reference proteome</keyword>
<dbReference type="GO" id="GO:0005737">
    <property type="term" value="C:cytoplasm"/>
    <property type="evidence" value="ECO:0007669"/>
    <property type="project" value="TreeGrafter"/>
</dbReference>
<dbReference type="InterPro" id="IPR052969">
    <property type="entry name" value="Thr-specific_kinase-like"/>
</dbReference>
<geneLocation type="plasmid" evidence="6 7">
    <name>pAMI4</name>
</geneLocation>
<dbReference type="Pfam" id="PF25106">
    <property type="entry name" value="VWA_4"/>
    <property type="match status" value="1"/>
</dbReference>
<dbReference type="HOGENOM" id="CLU_040423_0_0_5"/>
<evidence type="ECO:0000256" key="4">
    <source>
        <dbReference type="SAM" id="SignalP"/>
    </source>
</evidence>
<feature type="signal peptide" evidence="4">
    <location>
        <begin position="1"/>
        <end position="23"/>
    </location>
</feature>
<gene>
    <name evidence="6" type="ORF">JCM7686_pAMI4p010</name>
</gene>
<feature type="chain" id="PRO_5004535095" evidence="4">
    <location>
        <begin position="24"/>
        <end position="371"/>
    </location>
</feature>
<evidence type="ECO:0000313" key="6">
    <source>
        <dbReference type="EMBL" id="AGT10701.1"/>
    </source>
</evidence>
<dbReference type="PATRIC" id="fig|1367847.3.peg.3634"/>
<dbReference type="PANTHER" id="PTHR47763">
    <property type="entry name" value="ALPHA-PROTEIN KINASE VWKA"/>
    <property type="match status" value="1"/>
</dbReference>
<keyword evidence="6" id="KW-0614">Plasmid</keyword>
<dbReference type="eggNOG" id="COG2304">
    <property type="taxonomic scope" value="Bacteria"/>
</dbReference>
<organism evidence="6 7">
    <name type="scientific">Paracoccus aminophilus JCM 7686</name>
    <dbReference type="NCBI Taxonomy" id="1367847"/>
    <lineage>
        <taxon>Bacteria</taxon>
        <taxon>Pseudomonadati</taxon>
        <taxon>Pseudomonadota</taxon>
        <taxon>Alphaproteobacteria</taxon>
        <taxon>Rhodobacterales</taxon>
        <taxon>Paracoccaceae</taxon>
        <taxon>Paracoccus</taxon>
    </lineage>
</organism>
<evidence type="ECO:0000313" key="7">
    <source>
        <dbReference type="Proteomes" id="UP000015480"/>
    </source>
</evidence>
<comment type="subcellular location">
    <subcellularLocation>
        <location evidence="1">Secreted</location>
    </subcellularLocation>
</comment>